<dbReference type="AlphaFoldDB" id="A0A316D6U7"/>
<reference evidence="2 3" key="1">
    <citation type="submission" date="2018-05" db="EMBL/GenBank/DDBJ databases">
        <title>Genomic Encyclopedia of Type Strains, Phase IV (KMG-IV): sequencing the most valuable type-strain genomes for metagenomic binning, comparative biology and taxonomic classification.</title>
        <authorList>
            <person name="Goeker M."/>
        </authorList>
    </citation>
    <scope>NUCLEOTIDE SEQUENCE [LARGE SCALE GENOMIC DNA]</scope>
    <source>
        <strain evidence="2 3">DSM 18773</strain>
    </source>
</reference>
<dbReference type="EMBL" id="QGGL01000012">
    <property type="protein sequence ID" value="PWK10314.1"/>
    <property type="molecule type" value="Genomic_DNA"/>
</dbReference>
<evidence type="ECO:0000313" key="3">
    <source>
        <dbReference type="Proteomes" id="UP000245634"/>
    </source>
</evidence>
<feature type="region of interest" description="Disordered" evidence="1">
    <location>
        <begin position="72"/>
        <end position="117"/>
    </location>
</feature>
<dbReference type="Proteomes" id="UP000245634">
    <property type="component" value="Unassembled WGS sequence"/>
</dbReference>
<proteinExistence type="predicted"/>
<dbReference type="OrthoDB" id="2382277at2"/>
<accession>A0A316D6U7</accession>
<evidence type="ECO:0008006" key="4">
    <source>
        <dbReference type="Google" id="ProtNLM"/>
    </source>
</evidence>
<comment type="caution">
    <text evidence="2">The sequence shown here is derived from an EMBL/GenBank/DDBJ whole genome shotgun (WGS) entry which is preliminary data.</text>
</comment>
<evidence type="ECO:0000256" key="1">
    <source>
        <dbReference type="SAM" id="MobiDB-lite"/>
    </source>
</evidence>
<evidence type="ECO:0000313" key="2">
    <source>
        <dbReference type="EMBL" id="PWK10314.1"/>
    </source>
</evidence>
<name>A0A316D6U7_9BACL</name>
<feature type="compositionally biased region" description="Acidic residues" evidence="1">
    <location>
        <begin position="82"/>
        <end position="92"/>
    </location>
</feature>
<protein>
    <recommendedName>
        <fullName evidence="4">Amphi-Trp domain-containing protein</fullName>
    </recommendedName>
</protein>
<gene>
    <name evidence="2" type="ORF">C7459_112136</name>
</gene>
<sequence length="117" mass="13242">MRKSEIKIKRRDVMSASEVADLLRQWANQIDSENIVSLDGLPISVANVLYVRQDYRKEGNEHALTLKLSWVDNSSDQSMAGEPEDLEEEDLDILPGESDHPTPLDLPSCPDEHRAKE</sequence>
<dbReference type="RefSeq" id="WP_109690044.1">
    <property type="nucleotide sequence ID" value="NZ_QGGL01000012.1"/>
</dbReference>
<organism evidence="2 3">
    <name type="scientific">Tumebacillus permanentifrigoris</name>
    <dbReference type="NCBI Taxonomy" id="378543"/>
    <lineage>
        <taxon>Bacteria</taxon>
        <taxon>Bacillati</taxon>
        <taxon>Bacillota</taxon>
        <taxon>Bacilli</taxon>
        <taxon>Bacillales</taxon>
        <taxon>Alicyclobacillaceae</taxon>
        <taxon>Tumebacillus</taxon>
    </lineage>
</organism>
<keyword evidence="3" id="KW-1185">Reference proteome</keyword>